<evidence type="ECO:0000313" key="3">
    <source>
        <dbReference type="Proteomes" id="UP001187734"/>
    </source>
</evidence>
<organism evidence="2 3">
    <name type="scientific">Fusarium torulosum</name>
    <dbReference type="NCBI Taxonomy" id="33205"/>
    <lineage>
        <taxon>Eukaryota</taxon>
        <taxon>Fungi</taxon>
        <taxon>Dikarya</taxon>
        <taxon>Ascomycota</taxon>
        <taxon>Pezizomycotina</taxon>
        <taxon>Sordariomycetes</taxon>
        <taxon>Hypocreomycetidae</taxon>
        <taxon>Hypocreales</taxon>
        <taxon>Nectriaceae</taxon>
        <taxon>Fusarium</taxon>
    </lineage>
</organism>
<dbReference type="Proteomes" id="UP001187734">
    <property type="component" value="Unassembled WGS sequence"/>
</dbReference>
<proteinExistence type="predicted"/>
<keyword evidence="3" id="KW-1185">Reference proteome</keyword>
<comment type="caution">
    <text evidence="2">The sequence shown here is derived from an EMBL/GenBank/DDBJ whole genome shotgun (WGS) entry which is preliminary data.</text>
</comment>
<dbReference type="Pfam" id="PF12796">
    <property type="entry name" value="Ank_2"/>
    <property type="match status" value="2"/>
</dbReference>
<accession>A0AAE8MLE4</accession>
<dbReference type="AlphaFoldDB" id="A0AAE8MLE4"/>
<reference evidence="2" key="1">
    <citation type="submission" date="2018-03" db="EMBL/GenBank/DDBJ databases">
        <authorList>
            <person name="Guldener U."/>
        </authorList>
    </citation>
    <scope>NUCLEOTIDE SEQUENCE</scope>
</reference>
<dbReference type="PROSITE" id="PS50088">
    <property type="entry name" value="ANK_REPEAT"/>
    <property type="match status" value="2"/>
</dbReference>
<dbReference type="InterPro" id="IPR036770">
    <property type="entry name" value="Ankyrin_rpt-contain_sf"/>
</dbReference>
<dbReference type="SUPFAM" id="SSF48403">
    <property type="entry name" value="Ankyrin repeat"/>
    <property type="match status" value="1"/>
</dbReference>
<dbReference type="Gene3D" id="1.25.40.20">
    <property type="entry name" value="Ankyrin repeat-containing domain"/>
    <property type="match status" value="1"/>
</dbReference>
<feature type="repeat" description="ANK" evidence="1">
    <location>
        <begin position="366"/>
        <end position="404"/>
    </location>
</feature>
<dbReference type="InterPro" id="IPR052391">
    <property type="entry name" value="E3_Ligase-Neurotoxin"/>
</dbReference>
<name>A0AAE8MLE4_9HYPO</name>
<gene>
    <name evidence="2" type="ORF">FTOL_12102</name>
</gene>
<feature type="repeat" description="ANK" evidence="1">
    <location>
        <begin position="444"/>
        <end position="477"/>
    </location>
</feature>
<dbReference type="SMART" id="SM00248">
    <property type="entry name" value="ANK"/>
    <property type="match status" value="9"/>
</dbReference>
<evidence type="ECO:0000256" key="1">
    <source>
        <dbReference type="PROSITE-ProRule" id="PRU00023"/>
    </source>
</evidence>
<dbReference type="PANTHER" id="PTHR24133">
    <property type="entry name" value="ANKYRIN DOMAIN-CONTAINING"/>
    <property type="match status" value="1"/>
</dbReference>
<evidence type="ECO:0000313" key="2">
    <source>
        <dbReference type="EMBL" id="SPJ87077.1"/>
    </source>
</evidence>
<dbReference type="InterPro" id="IPR002110">
    <property type="entry name" value="Ankyrin_rpt"/>
</dbReference>
<protein>
    <submittedName>
        <fullName evidence="2">Related to ankyrin</fullName>
    </submittedName>
</protein>
<keyword evidence="1" id="KW-0040">ANK repeat</keyword>
<dbReference type="PANTHER" id="PTHR24133:SF40">
    <property type="entry name" value="ANKYRIN REPEAT DOMAIN 44"/>
    <property type="match status" value="1"/>
</dbReference>
<sequence length="570" mass="64097">MDAPTLPETESPYRRFTRNTIEHRPGYSLPCGVPTTITDRDGSVLHETEDIELFFEILHRDDVELFEKYLTVQSATIPRIFSLPDEDERIYEASVLFCDVLGYGSLGILPALVSCELEYCGSPETIRFKKFGFQLLNEAAKWGHLKMVEFFLDNQPLYADIHERDSRGNTALLSAVDIYNHRYIRYPCWDQIHPEKNWAVIKLLVERGARASDVVLPVDDDVDQTPNTVLTLAAQWASPEIIKTLIDCGANVHAKVTFDAFKVAFYTEPEYISGVTALFTACLCGNFQATKTLVDCRGADVNLADMIRSPDGRGLLPIHWASRNDQVQECRDIPTSVFEERAQNTISTIKLLLDYDPTTINIQDNEGNTPLHYATQTLNLNKVFYTDICRFLCDKGADASIRNNRGQTPLHFLFHRAGASLLVDVAATSILLAHGARPNDDDKLGATPLHLAAMRLESMDAMSCLLQHGGDPSQRTLKQETALHRAASGTSESGGVRSEVEESIRAQDEMLERLINVGGAELMDSPNAAGKTPRQICQERRDEWRRIEQIRSSARRWRETEEESEEDCEV</sequence>
<dbReference type="Pfam" id="PF00023">
    <property type="entry name" value="Ank"/>
    <property type="match status" value="2"/>
</dbReference>
<dbReference type="EMBL" id="ONZP01000552">
    <property type="protein sequence ID" value="SPJ87077.1"/>
    <property type="molecule type" value="Genomic_DNA"/>
</dbReference>
<dbReference type="PROSITE" id="PS50297">
    <property type="entry name" value="ANK_REP_REGION"/>
    <property type="match status" value="1"/>
</dbReference>